<proteinExistence type="predicted"/>
<name>A0A0G0UQU3_9BACT</name>
<evidence type="ECO:0008006" key="3">
    <source>
        <dbReference type="Google" id="ProtNLM"/>
    </source>
</evidence>
<dbReference type="AlphaFoldDB" id="A0A0G0UQU3"/>
<dbReference type="EMBL" id="LCAO01000022">
    <property type="protein sequence ID" value="KKR91119.1"/>
    <property type="molecule type" value="Genomic_DNA"/>
</dbReference>
<accession>A0A0G0UQU3</accession>
<evidence type="ECO:0000313" key="1">
    <source>
        <dbReference type="EMBL" id="KKR91119.1"/>
    </source>
</evidence>
<protein>
    <recommendedName>
        <fullName evidence="3">KTSC domain-containing protein</fullName>
    </recommendedName>
</protein>
<reference evidence="1 2" key="1">
    <citation type="journal article" date="2015" name="Nature">
        <title>rRNA introns, odd ribosomes, and small enigmatic genomes across a large radiation of phyla.</title>
        <authorList>
            <person name="Brown C.T."/>
            <person name="Hug L.A."/>
            <person name="Thomas B.C."/>
            <person name="Sharon I."/>
            <person name="Castelle C.J."/>
            <person name="Singh A."/>
            <person name="Wilkins M.J."/>
            <person name="Williams K.H."/>
            <person name="Banfield J.F."/>
        </authorList>
    </citation>
    <scope>NUCLEOTIDE SEQUENCE [LARGE SCALE GENOMIC DNA]</scope>
</reference>
<dbReference type="Proteomes" id="UP000034676">
    <property type="component" value="Unassembled WGS sequence"/>
</dbReference>
<comment type="caution">
    <text evidence="1">The sequence shown here is derived from an EMBL/GenBank/DDBJ whole genome shotgun (WGS) entry which is preliminary data.</text>
</comment>
<gene>
    <name evidence="1" type="ORF">UU42_C0022G0001</name>
</gene>
<evidence type="ECO:0000313" key="2">
    <source>
        <dbReference type="Proteomes" id="UP000034676"/>
    </source>
</evidence>
<organism evidence="1 2">
    <name type="scientific">Candidatus Woesebacteria bacterium GW2011_GWA1_41_13b</name>
    <dbReference type="NCBI Taxonomy" id="1618555"/>
    <lineage>
        <taxon>Bacteria</taxon>
        <taxon>Candidatus Woeseibacteriota</taxon>
    </lineage>
</organism>
<sequence length="78" mass="9306">MKVWHSFMEPYRDWDNDSNIVSFEIGDGYITVEFRTGRFRFYTYSGSYHVSEMQRLARLGDGLNAYINNHKPPYSSKR</sequence>